<dbReference type="EMBL" id="MN738883">
    <property type="protein sequence ID" value="QHT29820.1"/>
    <property type="molecule type" value="Genomic_DNA"/>
</dbReference>
<reference evidence="1" key="1">
    <citation type="journal article" date="2020" name="Nature">
        <title>Giant virus diversity and host interactions through global metagenomics.</title>
        <authorList>
            <person name="Schulz F."/>
            <person name="Roux S."/>
            <person name="Paez-Espino D."/>
            <person name="Jungbluth S."/>
            <person name="Walsh D.A."/>
            <person name="Denef V.J."/>
            <person name="McMahon K.D."/>
            <person name="Konstantinidis K.T."/>
            <person name="Eloe-Fadrosh E.A."/>
            <person name="Kyrpides N.C."/>
            <person name="Woyke T."/>
        </authorList>
    </citation>
    <scope>NUCLEOTIDE SEQUENCE</scope>
    <source>
        <strain evidence="1">GVMAG-M-3300009068-24</strain>
    </source>
</reference>
<accession>A0A6C0ENA2</accession>
<sequence length="70" mass="7576">MDNRTTPPPASVIQKIEADASKKTAEILTSAVPDTNKEKALIGAMNSGMEAFRAQMGRNPTYSEMRAMFG</sequence>
<dbReference type="AlphaFoldDB" id="A0A6C0ENA2"/>
<organism evidence="1">
    <name type="scientific">viral metagenome</name>
    <dbReference type="NCBI Taxonomy" id="1070528"/>
    <lineage>
        <taxon>unclassified sequences</taxon>
        <taxon>metagenomes</taxon>
        <taxon>organismal metagenomes</taxon>
    </lineage>
</organism>
<evidence type="ECO:0000313" key="1">
    <source>
        <dbReference type="EMBL" id="QHT29820.1"/>
    </source>
</evidence>
<name>A0A6C0ENA2_9ZZZZ</name>
<protein>
    <submittedName>
        <fullName evidence="1">Uncharacterized protein</fullName>
    </submittedName>
</protein>
<proteinExistence type="predicted"/>